<comment type="catalytic activity">
    <reaction evidence="5">
        <text>a sn-glycero-3-phosphodiester + H2O = an alcohol + sn-glycerol 3-phosphate + H(+)</text>
        <dbReference type="Rhea" id="RHEA:12969"/>
        <dbReference type="ChEBI" id="CHEBI:15377"/>
        <dbReference type="ChEBI" id="CHEBI:15378"/>
        <dbReference type="ChEBI" id="CHEBI:30879"/>
        <dbReference type="ChEBI" id="CHEBI:57597"/>
        <dbReference type="ChEBI" id="CHEBI:83408"/>
        <dbReference type="EC" id="3.1.4.46"/>
    </reaction>
</comment>
<dbReference type="PANTHER" id="PTHR22958:SF25">
    <property type="entry name" value="GLYCEROPHOSPHODIESTER PHOSPHODIESTERASE"/>
    <property type="match status" value="1"/>
</dbReference>
<dbReference type="EMBL" id="AK363016">
    <property type="protein sequence ID" value="BAJ94220.1"/>
    <property type="molecule type" value="mRNA"/>
</dbReference>
<dbReference type="GeneID" id="123411394"/>
<dbReference type="EC" id="3.1.4.46" evidence="2"/>
<protein>
    <recommendedName>
        <fullName evidence="2">glycerophosphodiester phosphodiesterase</fullName>
        <ecNumber evidence="2">3.1.4.46</ecNumber>
    </recommendedName>
</protein>
<evidence type="ECO:0000256" key="5">
    <source>
        <dbReference type="ARBA" id="ARBA00047512"/>
    </source>
</evidence>
<name>F2DGJ9_HORVV</name>
<feature type="domain" description="GP-PDE" evidence="6">
    <location>
        <begin position="44"/>
        <end position="332"/>
    </location>
</feature>
<dbReference type="Proteomes" id="UP000011116">
    <property type="component" value="Chromosome 7H"/>
</dbReference>
<evidence type="ECO:0000259" key="6">
    <source>
        <dbReference type="PROSITE" id="PS51704"/>
    </source>
</evidence>
<dbReference type="InterPro" id="IPR051578">
    <property type="entry name" value="GDPD"/>
</dbReference>
<organism evidence="7">
    <name type="scientific">Hordeum vulgare subsp. vulgare</name>
    <name type="common">Domesticated barley</name>
    <dbReference type="NCBI Taxonomy" id="112509"/>
    <lineage>
        <taxon>Eukaryota</taxon>
        <taxon>Viridiplantae</taxon>
        <taxon>Streptophyta</taxon>
        <taxon>Embryophyta</taxon>
        <taxon>Tracheophyta</taxon>
        <taxon>Spermatophyta</taxon>
        <taxon>Magnoliopsida</taxon>
        <taxon>Liliopsida</taxon>
        <taxon>Poales</taxon>
        <taxon>Poaceae</taxon>
        <taxon>BOP clade</taxon>
        <taxon>Pooideae</taxon>
        <taxon>Triticodae</taxon>
        <taxon>Triticeae</taxon>
        <taxon>Hordeinae</taxon>
        <taxon>Hordeum</taxon>
    </lineage>
</organism>
<gene>
    <name evidence="8" type="primary">LOC123411394</name>
</gene>
<dbReference type="Gene3D" id="3.20.20.190">
    <property type="entry name" value="Phosphatidylinositol (PI) phosphodiesterase"/>
    <property type="match status" value="1"/>
</dbReference>
<evidence type="ECO:0000256" key="2">
    <source>
        <dbReference type="ARBA" id="ARBA00012247"/>
    </source>
</evidence>
<keyword evidence="3" id="KW-0319">Glycerol metabolism</keyword>
<dbReference type="AlphaFoldDB" id="F2DGJ9"/>
<reference evidence="8" key="4">
    <citation type="submission" date="2022-01" db="UniProtKB">
        <authorList>
            <consortium name="EnsemblPlants"/>
        </authorList>
    </citation>
    <scope>IDENTIFICATION</scope>
    <source>
        <strain evidence="8">subsp. vulgare</strain>
    </source>
</reference>
<comment type="similarity">
    <text evidence="1">Belongs to the glycerophosphoryl diester phosphodiesterase family.</text>
</comment>
<keyword evidence="9" id="KW-1185">Reference proteome</keyword>
<dbReference type="RefSeq" id="XP_044960267.1">
    <property type="nucleotide sequence ID" value="XM_045104332.1"/>
</dbReference>
<dbReference type="PROSITE" id="PS51704">
    <property type="entry name" value="GP_PDE"/>
    <property type="match status" value="1"/>
</dbReference>
<dbReference type="GO" id="GO:0008889">
    <property type="term" value="F:glycerophosphodiester phosphodiesterase activity"/>
    <property type="evidence" value="ECO:0007669"/>
    <property type="project" value="UniProtKB-EC"/>
</dbReference>
<dbReference type="SMR" id="F2DGJ9"/>
<keyword evidence="4" id="KW-0378">Hydrolase</keyword>
<proteinExistence type="evidence at transcript level"/>
<dbReference type="Gramene" id="HORVU.MOREX.r3.7HG0684810.1">
    <property type="protein sequence ID" value="HORVU.MOREX.r3.7HG0684810.1"/>
    <property type="gene ID" value="HORVU.MOREX.r3.7HG0684810"/>
</dbReference>
<dbReference type="OMA" id="NSHEVIY"/>
<dbReference type="ExpressionAtlas" id="F2DGJ9">
    <property type="expression patterns" value="baseline and differential"/>
</dbReference>
<dbReference type="InterPro" id="IPR030395">
    <property type="entry name" value="GP_PDE_dom"/>
</dbReference>
<dbReference type="EnsemblPlants" id="HORVU.MOREX.r3.7HG0684810.1">
    <property type="protein sequence ID" value="HORVU.MOREX.r3.7HG0684810.1"/>
    <property type="gene ID" value="HORVU.MOREX.r3.7HG0684810"/>
</dbReference>
<dbReference type="FunFam" id="3.20.20.190:FF:000034">
    <property type="entry name" value="Glycerophosphodiester phosphodiesterase GDPD2"/>
    <property type="match status" value="1"/>
</dbReference>
<evidence type="ECO:0000313" key="8">
    <source>
        <dbReference type="EnsemblPlants" id="HORVU.MOREX.r3.7HG0684810.1"/>
    </source>
</evidence>
<sequence length="378" mass="41999">MAVPTTPPRAAAHCRIAARASTPPVTAGGRPWELPLALLAERGMVVGGHRGMGMNAVGAPPGARVGAARERENTLLSFGRAAEHAAVAFVEFDVQVTKDGCPVIFHDDFILTQKTEVLFERRVTDLLLEEFLSYGVQKEPHKVSKPLLRRMEDGRVLAWSTEEDDYLCTLQEVFEHVSPHLGFNIELKFDDNIIYPGVNLNRALQTVLQYAGNRPLFFSTFQPDAARIIRELQSVYPVLFLTEGGTAKHDDRRRNSLDDAIQVCQEYDLHGVVSEVRGVLKNPSAIIKARESNLAILTYGQLNNVREAVYIQYLMGVNGVIVDLVEEISNAVADFSKPDLGQSTFSNSVDMGRKHESFSQQQLGFLLRLIPELIQQPH</sequence>
<dbReference type="GO" id="GO:0046475">
    <property type="term" value="P:glycerophospholipid catabolic process"/>
    <property type="evidence" value="ECO:0000318"/>
    <property type="project" value="GO_Central"/>
</dbReference>
<evidence type="ECO:0000313" key="7">
    <source>
        <dbReference type="EMBL" id="BAJ94220.1"/>
    </source>
</evidence>
<dbReference type="SUPFAM" id="SSF51695">
    <property type="entry name" value="PLC-like phosphodiesterases"/>
    <property type="match status" value="1"/>
</dbReference>
<dbReference type="STRING" id="112509.F2DGJ9"/>
<evidence type="ECO:0000256" key="4">
    <source>
        <dbReference type="ARBA" id="ARBA00022801"/>
    </source>
</evidence>
<reference evidence="9" key="2">
    <citation type="journal article" date="2012" name="Nature">
        <title>A physical, genetic and functional sequence assembly of the barley genome.</title>
        <authorList>
            <consortium name="The International Barley Genome Sequencing Consortium"/>
            <person name="Mayer K.F."/>
            <person name="Waugh R."/>
            <person name="Brown J.W."/>
            <person name="Schulman A."/>
            <person name="Langridge P."/>
            <person name="Platzer M."/>
            <person name="Fincher G.B."/>
            <person name="Muehlbauer G.J."/>
            <person name="Sato K."/>
            <person name="Close T.J."/>
            <person name="Wise R.P."/>
            <person name="Stein N."/>
        </authorList>
    </citation>
    <scope>NUCLEOTIDE SEQUENCE [LARGE SCALE GENOMIC DNA]</scope>
    <source>
        <strain evidence="9">cv. Morex</strain>
    </source>
</reference>
<dbReference type="InterPro" id="IPR017946">
    <property type="entry name" value="PLC-like_Pdiesterase_TIM-brl"/>
</dbReference>
<dbReference type="Pfam" id="PF03009">
    <property type="entry name" value="GDPD"/>
    <property type="match status" value="1"/>
</dbReference>
<reference evidence="7" key="1">
    <citation type="journal article" date="2011" name="Plant Physiol.">
        <title>Comprehensive sequence analysis of 24,783 barley full-length cDNAs derived from 12 clone libraries.</title>
        <authorList>
            <person name="Matsumoto T."/>
            <person name="Tanaka T."/>
            <person name="Sakai H."/>
            <person name="Amano N."/>
            <person name="Kanamori H."/>
            <person name="Kurita K."/>
            <person name="Kikuta A."/>
            <person name="Kamiya K."/>
            <person name="Yamamoto M."/>
            <person name="Ikawa H."/>
            <person name="Fujii N."/>
            <person name="Hori K."/>
            <person name="Itoh T."/>
            <person name="Sato K."/>
        </authorList>
    </citation>
    <scope>NUCLEOTIDE SEQUENCE</scope>
    <source>
        <tissue evidence="7">Shoot and root</tissue>
    </source>
</reference>
<dbReference type="PANTHER" id="PTHR22958">
    <property type="entry name" value="GLYCEROPHOSPHORYL DIESTER PHOSPHODIESTERASE"/>
    <property type="match status" value="1"/>
</dbReference>
<reference evidence="8" key="3">
    <citation type="submission" date="2020-10" db="EMBL/GenBank/DDBJ databases">
        <authorList>
            <person name="Scholz U."/>
            <person name="Mascher M."/>
            <person name="Fiebig A."/>
        </authorList>
    </citation>
    <scope>NUCLEOTIDE SEQUENCE [LARGE SCALE GENOMIC DNA]</scope>
    <source>
        <strain evidence="8">cv. Morex</strain>
    </source>
</reference>
<evidence type="ECO:0000256" key="1">
    <source>
        <dbReference type="ARBA" id="ARBA00007277"/>
    </source>
</evidence>
<evidence type="ECO:0000256" key="3">
    <source>
        <dbReference type="ARBA" id="ARBA00022798"/>
    </source>
</evidence>
<accession>F2DGJ9</accession>
<evidence type="ECO:0000313" key="9">
    <source>
        <dbReference type="Proteomes" id="UP000011116"/>
    </source>
</evidence>
<dbReference type="GO" id="GO:0006071">
    <property type="term" value="P:glycerol metabolic process"/>
    <property type="evidence" value="ECO:0007669"/>
    <property type="project" value="UniProtKB-KW"/>
</dbReference>